<dbReference type="PANTHER" id="PTHR30015:SF7">
    <property type="entry name" value="TYPE IV METHYL-DIRECTED RESTRICTION ENZYME ECOKMRR"/>
    <property type="match status" value="1"/>
</dbReference>
<protein>
    <recommendedName>
        <fullName evidence="1">Restriction endonuclease type IV Mrr domain-containing protein</fullName>
    </recommendedName>
</protein>
<dbReference type="Proteomes" id="UP000737420">
    <property type="component" value="Unassembled WGS sequence"/>
</dbReference>
<evidence type="ECO:0000259" key="1">
    <source>
        <dbReference type="Pfam" id="PF04471"/>
    </source>
</evidence>
<evidence type="ECO:0000313" key="2">
    <source>
        <dbReference type="EMBL" id="GJB92322.1"/>
    </source>
</evidence>
<name>A0ABD0B8J3_AERCA</name>
<feature type="domain" description="Restriction endonuclease type IV Mrr" evidence="1">
    <location>
        <begin position="22"/>
        <end position="129"/>
    </location>
</feature>
<dbReference type="SUPFAM" id="SSF52980">
    <property type="entry name" value="Restriction endonuclease-like"/>
    <property type="match status" value="1"/>
</dbReference>
<dbReference type="InterPro" id="IPR011335">
    <property type="entry name" value="Restrct_endonuc-II-like"/>
</dbReference>
<dbReference type="InterPro" id="IPR052906">
    <property type="entry name" value="Type_IV_Methyl-Rstrct_Enzyme"/>
</dbReference>
<comment type="caution">
    <text evidence="2">The sequence shown here is derived from an EMBL/GenBank/DDBJ whole genome shotgun (WGS) entry which is preliminary data.</text>
</comment>
<dbReference type="Gene3D" id="3.40.1350.10">
    <property type="match status" value="1"/>
</dbReference>
<dbReference type="PANTHER" id="PTHR30015">
    <property type="entry name" value="MRR RESTRICTION SYSTEM PROTEIN"/>
    <property type="match status" value="1"/>
</dbReference>
<dbReference type="InterPro" id="IPR007560">
    <property type="entry name" value="Restrct_endonuc_IV_Mrr"/>
</dbReference>
<reference evidence="2 3" key="1">
    <citation type="submission" date="2021-07" db="EMBL/GenBank/DDBJ databases">
        <title>Draft genome sequence of carbapenem-resistant Aeromonas spp. in Japan.</title>
        <authorList>
            <person name="Maehana S."/>
            <person name="Suzuki M."/>
            <person name="Kitasato H."/>
        </authorList>
    </citation>
    <scope>NUCLEOTIDE SEQUENCE [LARGE SCALE GENOMIC DNA]</scope>
    <source>
        <strain evidence="2 3">KAM382</strain>
    </source>
</reference>
<dbReference type="AlphaFoldDB" id="A0ABD0B8J3"/>
<dbReference type="Pfam" id="PF04471">
    <property type="entry name" value="Mrr_cat"/>
    <property type="match status" value="1"/>
</dbReference>
<dbReference type="InterPro" id="IPR011856">
    <property type="entry name" value="tRNA_endonuc-like_dom_sf"/>
</dbReference>
<evidence type="ECO:0000313" key="3">
    <source>
        <dbReference type="Proteomes" id="UP000737420"/>
    </source>
</evidence>
<gene>
    <name evidence="2" type="ORF">KAM382_23830</name>
</gene>
<sequence length="141" mass="15611">MGRYHTRLVNRVARSGHNSPLLQLSWQEFEAMVCGYFYERGFAAALTGGAADGGIDITLRRGSETYFVQCKHWRANRVPVTVIRELYGVMSAKGAAGGFVVTSGEFTKDALAFAIGRNIELIDGQGLLRHIQRRPRKAIPI</sequence>
<organism evidence="2 3">
    <name type="scientific">Aeromonas caviae</name>
    <name type="common">Aeromonas punctata</name>
    <dbReference type="NCBI Taxonomy" id="648"/>
    <lineage>
        <taxon>Bacteria</taxon>
        <taxon>Pseudomonadati</taxon>
        <taxon>Pseudomonadota</taxon>
        <taxon>Gammaproteobacteria</taxon>
        <taxon>Aeromonadales</taxon>
        <taxon>Aeromonadaceae</taxon>
        <taxon>Aeromonas</taxon>
    </lineage>
</organism>
<proteinExistence type="predicted"/>
<accession>A0ABD0B8J3</accession>
<dbReference type="EMBL" id="BPOP01000022">
    <property type="protein sequence ID" value="GJB92322.1"/>
    <property type="molecule type" value="Genomic_DNA"/>
</dbReference>